<dbReference type="NCBIfam" id="TIGR00229">
    <property type="entry name" value="sensory_box"/>
    <property type="match status" value="2"/>
</dbReference>
<dbReference type="AlphaFoldDB" id="A0A6J4HA59"/>
<dbReference type="SUPFAM" id="SSF55781">
    <property type="entry name" value="GAF domain-like"/>
    <property type="match status" value="1"/>
</dbReference>
<dbReference type="SUPFAM" id="SSF55785">
    <property type="entry name" value="PYP-like sensor domain (PAS domain)"/>
    <property type="match status" value="3"/>
</dbReference>
<dbReference type="PANTHER" id="PTHR44757:SF2">
    <property type="entry name" value="BIOFILM ARCHITECTURE MAINTENANCE PROTEIN MBAA"/>
    <property type="match status" value="1"/>
</dbReference>
<dbReference type="GO" id="GO:0006355">
    <property type="term" value="P:regulation of DNA-templated transcription"/>
    <property type="evidence" value="ECO:0007669"/>
    <property type="project" value="InterPro"/>
</dbReference>
<accession>A0A6J4HA59</accession>
<dbReference type="InterPro" id="IPR035965">
    <property type="entry name" value="PAS-like_dom_sf"/>
</dbReference>
<dbReference type="PANTHER" id="PTHR44757">
    <property type="entry name" value="DIGUANYLATE CYCLASE DGCP"/>
    <property type="match status" value="1"/>
</dbReference>
<dbReference type="InterPro" id="IPR000014">
    <property type="entry name" value="PAS"/>
</dbReference>
<feature type="non-terminal residue" evidence="3">
    <location>
        <position position="593"/>
    </location>
</feature>
<dbReference type="PROSITE" id="PS50113">
    <property type="entry name" value="PAC"/>
    <property type="match status" value="1"/>
</dbReference>
<evidence type="ECO:0000259" key="1">
    <source>
        <dbReference type="PROSITE" id="PS50112"/>
    </source>
</evidence>
<dbReference type="SMART" id="SM00091">
    <property type="entry name" value="PAS"/>
    <property type="match status" value="3"/>
</dbReference>
<feature type="domain" description="PAC" evidence="2">
    <location>
        <begin position="497"/>
        <end position="551"/>
    </location>
</feature>
<dbReference type="Gene3D" id="3.30.450.20">
    <property type="entry name" value="PAS domain"/>
    <property type="match status" value="3"/>
</dbReference>
<dbReference type="EMBL" id="CADCTR010000123">
    <property type="protein sequence ID" value="CAA9219386.1"/>
    <property type="molecule type" value="Genomic_DNA"/>
</dbReference>
<gene>
    <name evidence="3" type="ORF">AVDCRST_MAG93-381</name>
</gene>
<feature type="domain" description="PAS" evidence="1">
    <location>
        <begin position="295"/>
        <end position="369"/>
    </location>
</feature>
<sequence>AQPGQRPTALSAEGRLTIDDAGCVVWANVAAQRMLGWEGKGAIGQDLHSLLHFPVDPDLVSECSTCLKILAGTAGTDHRDTFVRSDRSVFPVSFSSSVEFAGATRETSLSFHEIADRRQTGLDAQILGDVSLALSEAKDSISALTAVLRILCSRSGAALGRAWLPSKGGTGLICSPAWYSTIEGLEATPLVSKEQHFVQGTGSVGRAWSTKTVIWCDDLGSDFGGPLFAAAARTGLKSALAVPLIVNSNVEAVLQISYCEKPARPERITTLASEIAARVGPIIHRKQQEETTHENAALYAAAVESAYDAIITMDLRGDIQSFNVSAERMFGFAAGEVIGKSLAILLPEHFHGPDPAAMEQVLHSVESDVTGRTIEMTATHRDGSAVPVELSLSQSTRHGSSLITCILREIGHRKKLEEAVRAQSNLLRWRVQFLELARDAIIVRDIATDTILFWSEGAEAMYGWFKGEAIGRVAHDLLRTELSQTKDEVEKELLANDYWEGDIVCAKRNGTRVILSSRWVLQRDENAQPAAVLEIHSDITERQRIESERAALLRAEREHSKRLRELAALRDDVTAMVVHELSSPLAAIGSLTH</sequence>
<feature type="non-terminal residue" evidence="3">
    <location>
        <position position="1"/>
    </location>
</feature>
<proteinExistence type="predicted"/>
<organism evidence="3">
    <name type="scientific">uncultured Chloroflexia bacterium</name>
    <dbReference type="NCBI Taxonomy" id="1672391"/>
    <lineage>
        <taxon>Bacteria</taxon>
        <taxon>Bacillati</taxon>
        <taxon>Chloroflexota</taxon>
        <taxon>Chloroflexia</taxon>
        <taxon>environmental samples</taxon>
    </lineage>
</organism>
<name>A0A6J4HA59_9CHLR</name>
<dbReference type="InterPro" id="IPR000700">
    <property type="entry name" value="PAS-assoc_C"/>
</dbReference>
<dbReference type="InterPro" id="IPR003018">
    <property type="entry name" value="GAF"/>
</dbReference>
<protein>
    <submittedName>
        <fullName evidence="3">Uncharacterized protein</fullName>
    </submittedName>
</protein>
<dbReference type="InterPro" id="IPR013767">
    <property type="entry name" value="PAS_fold"/>
</dbReference>
<dbReference type="Pfam" id="PF00989">
    <property type="entry name" value="PAS"/>
    <property type="match status" value="3"/>
</dbReference>
<dbReference type="InterPro" id="IPR029016">
    <property type="entry name" value="GAF-like_dom_sf"/>
</dbReference>
<dbReference type="Pfam" id="PF13185">
    <property type="entry name" value="GAF_2"/>
    <property type="match status" value="1"/>
</dbReference>
<dbReference type="CDD" id="cd00130">
    <property type="entry name" value="PAS"/>
    <property type="match status" value="3"/>
</dbReference>
<dbReference type="InterPro" id="IPR052155">
    <property type="entry name" value="Biofilm_reg_signaling"/>
</dbReference>
<evidence type="ECO:0000313" key="3">
    <source>
        <dbReference type="EMBL" id="CAA9219386.1"/>
    </source>
</evidence>
<evidence type="ECO:0000259" key="2">
    <source>
        <dbReference type="PROSITE" id="PS50113"/>
    </source>
</evidence>
<dbReference type="Gene3D" id="3.30.450.40">
    <property type="match status" value="1"/>
</dbReference>
<dbReference type="PROSITE" id="PS50112">
    <property type="entry name" value="PAS"/>
    <property type="match status" value="2"/>
</dbReference>
<dbReference type="SMART" id="SM00065">
    <property type="entry name" value="GAF"/>
    <property type="match status" value="1"/>
</dbReference>
<reference evidence="3" key="1">
    <citation type="submission" date="2020-02" db="EMBL/GenBank/DDBJ databases">
        <authorList>
            <person name="Meier V. D."/>
        </authorList>
    </citation>
    <scope>NUCLEOTIDE SEQUENCE</scope>
    <source>
        <strain evidence="3">AVDCRST_MAG93</strain>
    </source>
</reference>
<feature type="domain" description="PAS" evidence="1">
    <location>
        <begin position="432"/>
        <end position="497"/>
    </location>
</feature>